<dbReference type="InParanoid" id="A0A7M7N127"/>
<dbReference type="PANTHER" id="PTHR34921">
    <property type="entry name" value="MEIOTIC RECOMBINATION PROTEIN REC114"/>
    <property type="match status" value="1"/>
</dbReference>
<dbReference type="InterPro" id="IPR029168">
    <property type="entry name" value="REC114L"/>
</dbReference>
<proteinExistence type="predicted"/>
<dbReference type="PANTHER" id="PTHR34921:SF1">
    <property type="entry name" value="MEIOTIC RECOMBINATION PROTEIN REC114"/>
    <property type="match status" value="1"/>
</dbReference>
<evidence type="ECO:0000313" key="2">
    <source>
        <dbReference type="Proteomes" id="UP000007110"/>
    </source>
</evidence>
<reference evidence="1" key="2">
    <citation type="submission" date="2021-01" db="UniProtKB">
        <authorList>
            <consortium name="EnsemblMetazoa"/>
        </authorList>
    </citation>
    <scope>IDENTIFICATION</scope>
</reference>
<dbReference type="EnsemblMetazoa" id="XM_030973738">
    <property type="protein sequence ID" value="XP_030829598"/>
    <property type="gene ID" value="LOC115919724"/>
</dbReference>
<dbReference type="RefSeq" id="XP_030829598.1">
    <property type="nucleotide sequence ID" value="XM_030973738.1"/>
</dbReference>
<accession>A0A7M7N127</accession>
<dbReference type="AlphaFoldDB" id="A0A7M7N127"/>
<sequence length="229" mass="26081">MEECGRGSLTSIDLTWEILRYARFLALEDDSKSSVTSTARNEQKWKYIAPASKEGLKLCINRDHLLLTNDDVILENYFLGDMRSTMRGFVRGDSLLFVIKVKNEARKFRVRFARGPHHSAVATCENCAAKLSYFFPVRPYEAMERPKPPVQIAEKEVLKGEVSVQELSQVMRGDGRNVELPIPYTASATNLEPDDLNKLLRLFLLESSFPSFVEAVEKQLDSITKEDEE</sequence>
<dbReference type="GeneID" id="115919724"/>
<dbReference type="KEGG" id="spu:115919724"/>
<organism evidence="1 2">
    <name type="scientific">Strongylocentrotus purpuratus</name>
    <name type="common">Purple sea urchin</name>
    <dbReference type="NCBI Taxonomy" id="7668"/>
    <lineage>
        <taxon>Eukaryota</taxon>
        <taxon>Metazoa</taxon>
        <taxon>Echinodermata</taxon>
        <taxon>Eleutherozoa</taxon>
        <taxon>Echinozoa</taxon>
        <taxon>Echinoidea</taxon>
        <taxon>Euechinoidea</taxon>
        <taxon>Echinacea</taxon>
        <taxon>Camarodonta</taxon>
        <taxon>Echinidea</taxon>
        <taxon>Strongylocentrotidae</taxon>
        <taxon>Strongylocentrotus</taxon>
    </lineage>
</organism>
<protein>
    <submittedName>
        <fullName evidence="1">Uncharacterized protein</fullName>
    </submittedName>
</protein>
<dbReference type="OrthoDB" id="6479200at2759"/>
<name>A0A7M7N127_STRPU</name>
<evidence type="ECO:0000313" key="1">
    <source>
        <dbReference type="EnsemblMetazoa" id="XP_030829598"/>
    </source>
</evidence>
<dbReference type="Proteomes" id="UP000007110">
    <property type="component" value="Unassembled WGS sequence"/>
</dbReference>
<reference evidence="2" key="1">
    <citation type="submission" date="2015-02" db="EMBL/GenBank/DDBJ databases">
        <title>Genome sequencing for Strongylocentrotus purpuratus.</title>
        <authorList>
            <person name="Murali S."/>
            <person name="Liu Y."/>
            <person name="Vee V."/>
            <person name="English A."/>
            <person name="Wang M."/>
            <person name="Skinner E."/>
            <person name="Han Y."/>
            <person name="Muzny D.M."/>
            <person name="Worley K.C."/>
            <person name="Gibbs R.A."/>
        </authorList>
    </citation>
    <scope>NUCLEOTIDE SEQUENCE</scope>
</reference>
<keyword evidence="2" id="KW-1185">Reference proteome</keyword>
<dbReference type="OMA" id="SISHECV"/>
<dbReference type="Pfam" id="PF15165">
    <property type="entry name" value="REC114-like"/>
    <property type="match status" value="2"/>
</dbReference>